<dbReference type="InterPro" id="IPR004136">
    <property type="entry name" value="NMO"/>
</dbReference>
<dbReference type="PANTHER" id="PTHR32332:SF20">
    <property type="entry name" value="2-NITROPROPANE DIOXYGENASE-LIKE PROTEIN"/>
    <property type="match status" value="1"/>
</dbReference>
<dbReference type="Gene3D" id="3.20.20.70">
    <property type="entry name" value="Aldolase class I"/>
    <property type="match status" value="1"/>
</dbReference>
<name>A0A0B1ZIS6_9SPHN</name>
<reference evidence="4 5" key="1">
    <citation type="submission" date="2014-10" db="EMBL/GenBank/DDBJ databases">
        <title>Genome sequence of Novosphingobium malaysiense MUSC 273(T).</title>
        <authorList>
            <person name="Lee L.-H."/>
        </authorList>
    </citation>
    <scope>NUCLEOTIDE SEQUENCE [LARGE SCALE GENOMIC DNA]</scope>
    <source>
        <strain evidence="4 5">MUSC 273</strain>
    </source>
</reference>
<dbReference type="Proteomes" id="UP000031057">
    <property type="component" value="Unassembled WGS sequence"/>
</dbReference>
<dbReference type="SUPFAM" id="SSF51412">
    <property type="entry name" value="Inosine monophosphate dehydrogenase (IMPDH)"/>
    <property type="match status" value="1"/>
</dbReference>
<evidence type="ECO:0000256" key="3">
    <source>
        <dbReference type="ARBA" id="ARBA00023002"/>
    </source>
</evidence>
<dbReference type="EMBL" id="JTDI01000008">
    <property type="protein sequence ID" value="KHK89163.1"/>
    <property type="molecule type" value="Genomic_DNA"/>
</dbReference>
<evidence type="ECO:0008006" key="6">
    <source>
        <dbReference type="Google" id="ProtNLM"/>
    </source>
</evidence>
<gene>
    <name evidence="4" type="ORF">LK12_21810</name>
</gene>
<dbReference type="GO" id="GO:0018580">
    <property type="term" value="F:nitronate monooxygenase activity"/>
    <property type="evidence" value="ECO:0007669"/>
    <property type="project" value="InterPro"/>
</dbReference>
<dbReference type="InterPro" id="IPR013785">
    <property type="entry name" value="Aldolase_TIM"/>
</dbReference>
<dbReference type="CDD" id="cd04730">
    <property type="entry name" value="NPD_like"/>
    <property type="match status" value="1"/>
</dbReference>
<dbReference type="PANTHER" id="PTHR32332">
    <property type="entry name" value="2-NITROPROPANE DIOXYGENASE"/>
    <property type="match status" value="1"/>
</dbReference>
<evidence type="ECO:0000313" key="4">
    <source>
        <dbReference type="EMBL" id="KHK89163.1"/>
    </source>
</evidence>
<evidence type="ECO:0000256" key="2">
    <source>
        <dbReference type="ARBA" id="ARBA00022643"/>
    </source>
</evidence>
<accession>A0A0B1ZIS6</accession>
<protein>
    <recommendedName>
        <fullName evidence="6">2-nitropropane dioxygenase</fullName>
    </recommendedName>
</protein>
<keyword evidence="5" id="KW-1185">Reference proteome</keyword>
<proteinExistence type="predicted"/>
<sequence>MRTAITELFGVKYPILNAGMGRVALPNMVAAVSNAGGLGVLGAGTAPPEQVREWIREVRSLTDKPFGANVPLALPNAMDNAKILLEEKVPVINYSMGSGRWICDWAHKYGGKVMASITTKKLALSAQKHGCDAVIAAGTEAAGHSGPSSTMALIPELREALDIPIIAAGGVSTGQALIAVIALGASGASMGTRFWTTAEGPMMPAWKEKALELASTDTLYSEKFDGWMNRQMDVPGARKMMNAKTLNYFSVLRESFKISKELDIPWIKLSFDTFRKGPKEIQSMMRMAEMLKAHTHTMTSNDTSIGFTAVGQSVGMVHDVPTIAELIPRLVAEAEEAKRRVLETSNIGA</sequence>
<dbReference type="RefSeq" id="WP_039289798.1">
    <property type="nucleotide sequence ID" value="NZ_JTDI01000008.1"/>
</dbReference>
<keyword evidence="1" id="KW-0285">Flavoprotein</keyword>
<keyword evidence="3" id="KW-0560">Oxidoreductase</keyword>
<evidence type="ECO:0000256" key="1">
    <source>
        <dbReference type="ARBA" id="ARBA00022630"/>
    </source>
</evidence>
<comment type="caution">
    <text evidence="4">The sequence shown here is derived from an EMBL/GenBank/DDBJ whole genome shotgun (WGS) entry which is preliminary data.</text>
</comment>
<dbReference type="Pfam" id="PF03060">
    <property type="entry name" value="NMO"/>
    <property type="match status" value="2"/>
</dbReference>
<dbReference type="AlphaFoldDB" id="A0A0B1ZIS6"/>
<dbReference type="OrthoDB" id="7165168at2"/>
<keyword evidence="2" id="KW-0288">FMN</keyword>
<dbReference type="STRING" id="1348853.LK12_21810"/>
<organism evidence="4 5">
    <name type="scientific">Novosphingobium malaysiense</name>
    <dbReference type="NCBI Taxonomy" id="1348853"/>
    <lineage>
        <taxon>Bacteria</taxon>
        <taxon>Pseudomonadati</taxon>
        <taxon>Pseudomonadota</taxon>
        <taxon>Alphaproteobacteria</taxon>
        <taxon>Sphingomonadales</taxon>
        <taxon>Sphingomonadaceae</taxon>
        <taxon>Novosphingobium</taxon>
    </lineage>
</organism>
<evidence type="ECO:0000313" key="5">
    <source>
        <dbReference type="Proteomes" id="UP000031057"/>
    </source>
</evidence>